<dbReference type="Gene3D" id="3.40.190.290">
    <property type="match status" value="1"/>
</dbReference>
<reference evidence="5 6" key="1">
    <citation type="journal article" date="2017" name="Appl. Environ. Microbiol.">
        <title>Parallel evolution of two clades of a major Atlantic endemic Vibrio parahaemolyticus pathogen lineage by independent acquisition of related pathogenicity islands.</title>
        <authorList>
            <person name="Xu F."/>
            <person name="Gonzalez-Escalona N."/>
            <person name="Drees K.P."/>
            <person name="Sebra R.P."/>
            <person name="Cooper V.S."/>
            <person name="Jones S.H."/>
            <person name="Whistler C.A."/>
        </authorList>
    </citation>
    <scope>NUCLEOTIDE SEQUENCE [LARGE SCALE GENOMIC DNA]</scope>
    <source>
        <strain evidence="5 6">MAVP-3</strain>
    </source>
</reference>
<evidence type="ECO:0000256" key="2">
    <source>
        <dbReference type="ARBA" id="ARBA00023015"/>
    </source>
</evidence>
<dbReference type="RefSeq" id="WP_005458320.1">
    <property type="nucleotide sequence ID" value="NZ_CAMFHK010000003.1"/>
</dbReference>
<dbReference type="AlphaFoldDB" id="A0A0L8RV48"/>
<dbReference type="EMBL" id="NIXT01000985">
    <property type="protein sequence ID" value="OXE31784.1"/>
    <property type="molecule type" value="Genomic_DNA"/>
</dbReference>
<name>A0A0L8RV48_VIBPH</name>
<sequence length="296" mass="32922">MRLKTTLEQWQTLQAIDQEGSIQSAALLLNKSHTTLIYSVRKLEDQLGIQLIEVRGRKAGLTEHGKTILRRAQSMLEQARELEVISEQLKSGVESQITVAVDHLCDPCWLYAPLSQFLEDNNTTSVQVVETSLSKTTEMVVNELADIAIINLPITNYPAEAFGVTTMLPVIAAHHPLAKKPHVSIDDFATTSQIVIRDLGDSDKTKRDVGWLRARQRITVDNFDHAFHAVEQGAGFCRLPAHLVAARKSDKIKVLEIEHSHQYQVALHLTLPKGAKSGPATQALYRTLLKSVETRA</sequence>
<evidence type="ECO:0000313" key="5">
    <source>
        <dbReference type="EMBL" id="OXE31784.1"/>
    </source>
</evidence>
<dbReference type="OMA" id="SHTTLIY"/>
<dbReference type="SUPFAM" id="SSF53850">
    <property type="entry name" value="Periplasmic binding protein-like II"/>
    <property type="match status" value="1"/>
</dbReference>
<dbReference type="OrthoDB" id="6988449at2"/>
<evidence type="ECO:0000256" key="3">
    <source>
        <dbReference type="ARBA" id="ARBA00023125"/>
    </source>
</evidence>
<keyword evidence="4" id="KW-0804">Transcription</keyword>
<dbReference type="InterPro" id="IPR036388">
    <property type="entry name" value="WH-like_DNA-bd_sf"/>
</dbReference>
<dbReference type="STRING" id="670.ACZ92_01575"/>
<evidence type="ECO:0000256" key="4">
    <source>
        <dbReference type="ARBA" id="ARBA00023163"/>
    </source>
</evidence>
<dbReference type="GeneID" id="1192303"/>
<proteinExistence type="inferred from homology"/>
<comment type="similarity">
    <text evidence="1">Belongs to the LysR transcriptional regulatory family.</text>
</comment>
<dbReference type="InterPro" id="IPR000847">
    <property type="entry name" value="LysR_HTH_N"/>
</dbReference>
<comment type="caution">
    <text evidence="5">The sequence shown here is derived from an EMBL/GenBank/DDBJ whole genome shotgun (WGS) entry which is preliminary data.</text>
</comment>
<organism evidence="5 6">
    <name type="scientific">Vibrio parahaemolyticus</name>
    <dbReference type="NCBI Taxonomy" id="670"/>
    <lineage>
        <taxon>Bacteria</taxon>
        <taxon>Pseudomonadati</taxon>
        <taxon>Pseudomonadota</taxon>
        <taxon>Gammaproteobacteria</taxon>
        <taxon>Vibrionales</taxon>
        <taxon>Vibrionaceae</taxon>
        <taxon>Vibrio</taxon>
    </lineage>
</organism>
<dbReference type="Gene3D" id="1.10.10.10">
    <property type="entry name" value="Winged helix-like DNA-binding domain superfamily/Winged helix DNA-binding domain"/>
    <property type="match status" value="1"/>
</dbReference>
<dbReference type="GO" id="GO:0003700">
    <property type="term" value="F:DNA-binding transcription factor activity"/>
    <property type="evidence" value="ECO:0007669"/>
    <property type="project" value="InterPro"/>
</dbReference>
<dbReference type="Proteomes" id="UP000214596">
    <property type="component" value="Unassembled WGS sequence"/>
</dbReference>
<dbReference type="PANTHER" id="PTHR30126">
    <property type="entry name" value="HTH-TYPE TRANSCRIPTIONAL REGULATOR"/>
    <property type="match status" value="1"/>
</dbReference>
<dbReference type="InterPro" id="IPR005119">
    <property type="entry name" value="LysR_subst-bd"/>
</dbReference>
<gene>
    <name evidence="5" type="ORF">CA163_16080</name>
</gene>
<evidence type="ECO:0000313" key="6">
    <source>
        <dbReference type="Proteomes" id="UP000214596"/>
    </source>
</evidence>
<dbReference type="PROSITE" id="PS50931">
    <property type="entry name" value="HTH_LYSR"/>
    <property type="match status" value="1"/>
</dbReference>
<dbReference type="InterPro" id="IPR036390">
    <property type="entry name" value="WH_DNA-bd_sf"/>
</dbReference>
<accession>A0A0L8RV48</accession>
<dbReference type="GO" id="GO:0000976">
    <property type="term" value="F:transcription cis-regulatory region binding"/>
    <property type="evidence" value="ECO:0007669"/>
    <property type="project" value="TreeGrafter"/>
</dbReference>
<dbReference type="SUPFAM" id="SSF46785">
    <property type="entry name" value="Winged helix' DNA-binding domain"/>
    <property type="match status" value="1"/>
</dbReference>
<evidence type="ECO:0000256" key="1">
    <source>
        <dbReference type="ARBA" id="ARBA00009437"/>
    </source>
</evidence>
<dbReference type="PANTHER" id="PTHR30126:SF88">
    <property type="entry name" value="TRANSCRIPTIONAL REGULATOR-RELATED"/>
    <property type="match status" value="1"/>
</dbReference>
<dbReference type="CDD" id="cd05466">
    <property type="entry name" value="PBP2_LTTR_substrate"/>
    <property type="match status" value="1"/>
</dbReference>
<keyword evidence="3" id="KW-0238">DNA-binding</keyword>
<keyword evidence="2" id="KW-0805">Transcription regulation</keyword>
<protein>
    <submittedName>
        <fullName evidence="5">Transcriptional regulator</fullName>
    </submittedName>
</protein>
<dbReference type="Pfam" id="PF00126">
    <property type="entry name" value="HTH_1"/>
    <property type="match status" value="1"/>
</dbReference>
<dbReference type="Pfam" id="PF03466">
    <property type="entry name" value="LysR_substrate"/>
    <property type="match status" value="1"/>
</dbReference>